<dbReference type="InterPro" id="IPR036111">
    <property type="entry name" value="Mal/L-sulfo/L-lacto_DH-like_sf"/>
</dbReference>
<dbReference type="Proteomes" id="UP000475155">
    <property type="component" value="Unassembled WGS sequence"/>
</dbReference>
<dbReference type="EMBL" id="WHZU01000003">
    <property type="protein sequence ID" value="NEH11029.1"/>
    <property type="molecule type" value="Genomic_DNA"/>
</dbReference>
<dbReference type="InterPro" id="IPR003767">
    <property type="entry name" value="Malate/L-lactate_DH-like"/>
</dbReference>
<evidence type="ECO:0000313" key="3">
    <source>
        <dbReference type="Proteomes" id="UP000475155"/>
    </source>
</evidence>
<name>A0ABX0C9Z4_9BIFI</name>
<dbReference type="PANTHER" id="PTHR11091">
    <property type="entry name" value="OXIDOREDUCTASE-RELATED"/>
    <property type="match status" value="1"/>
</dbReference>
<dbReference type="NCBIfam" id="NF009750">
    <property type="entry name" value="PRK13260.1"/>
    <property type="match status" value="1"/>
</dbReference>
<dbReference type="InterPro" id="IPR043143">
    <property type="entry name" value="Mal/L-sulf/L-lact_DH-like_NADP"/>
</dbReference>
<proteinExistence type="predicted"/>
<gene>
    <name evidence="2" type="ORF">GFD18_02810</name>
</gene>
<dbReference type="Gene3D" id="3.30.1370.60">
    <property type="entry name" value="Hypothetical oxidoreductase yiak, domain 2"/>
    <property type="match status" value="1"/>
</dbReference>
<keyword evidence="1 2" id="KW-0560">Oxidoreductase</keyword>
<dbReference type="InterPro" id="IPR043144">
    <property type="entry name" value="Mal/L-sulf/L-lact_DH-like_ah"/>
</dbReference>
<reference evidence="2 3" key="1">
    <citation type="submission" date="2019-10" db="EMBL/GenBank/DDBJ databases">
        <title>Bifidobacterium from non-human primates.</title>
        <authorList>
            <person name="Modesto M."/>
        </authorList>
    </citation>
    <scope>NUCLEOTIDE SEQUENCE [LARGE SCALE GENOMIC DNA]</scope>
    <source>
        <strain evidence="2 3">SMA1</strain>
    </source>
</reference>
<evidence type="ECO:0000256" key="1">
    <source>
        <dbReference type="ARBA" id="ARBA00023002"/>
    </source>
</evidence>
<sequence length="349" mass="37765">MSKRVPYEQVEETIRKAFIAVGMDEDKAATCAAVHAESSAAGVESHGLNRVPRFVEYARKGWVNLDGEPRLVKAVGAVENYDGQLGIGVTNALFCTDRAMQLAREHGIGCVTLRNTTHWMRGGTYAWRMAEAGYVGMNWINTESCMPMWGSVEPSVGNNPFCVAIPRENGPVVVDMAMSQYAYGKLGVYRLAGKKLPFPGGFDSEGNLTDDPGKIEDSMRILPTGYWKGSSLAIALDLAAALMSNGMTGSDMDGAGNGSCGGCSQVFIAFDPDMFGDHDENQAKLDRRIDAVHNARPEDPDRPVAYPGEHALANRERSHREGVVVDEVVWDQVCSIADGNIDVVDIASK</sequence>
<dbReference type="PANTHER" id="PTHR11091:SF3">
    <property type="entry name" value="2,3-DIKETO-L-GULONATE REDUCTASE"/>
    <property type="match status" value="1"/>
</dbReference>
<dbReference type="EC" id="1.1.1.130" evidence="2"/>
<dbReference type="GO" id="GO:0047559">
    <property type="term" value="F:3-dehydro-L-gulonate 2-dehydrogenase activity"/>
    <property type="evidence" value="ECO:0007669"/>
    <property type="project" value="UniProtKB-EC"/>
</dbReference>
<comment type="caution">
    <text evidence="2">The sequence shown here is derived from an EMBL/GenBank/DDBJ whole genome shotgun (WGS) entry which is preliminary data.</text>
</comment>
<dbReference type="RefSeq" id="WP_163199950.1">
    <property type="nucleotide sequence ID" value="NZ_WHZU01000003.1"/>
</dbReference>
<dbReference type="Pfam" id="PF02615">
    <property type="entry name" value="Ldh_2"/>
    <property type="match status" value="1"/>
</dbReference>
<keyword evidence="3" id="KW-1185">Reference proteome</keyword>
<dbReference type="Gene3D" id="1.10.1530.10">
    <property type="match status" value="1"/>
</dbReference>
<accession>A0ABX0C9Z4</accession>
<dbReference type="SUPFAM" id="SSF89733">
    <property type="entry name" value="L-sulfolactate dehydrogenase-like"/>
    <property type="match status" value="1"/>
</dbReference>
<evidence type="ECO:0000313" key="2">
    <source>
        <dbReference type="EMBL" id="NEH11029.1"/>
    </source>
</evidence>
<organism evidence="2 3">
    <name type="scientific">Bifidobacterium saimiriisciurei</name>
    <dbReference type="NCBI Taxonomy" id="2661627"/>
    <lineage>
        <taxon>Bacteria</taxon>
        <taxon>Bacillati</taxon>
        <taxon>Actinomycetota</taxon>
        <taxon>Actinomycetes</taxon>
        <taxon>Bifidobacteriales</taxon>
        <taxon>Bifidobacteriaceae</taxon>
        <taxon>Bifidobacterium</taxon>
    </lineage>
</organism>
<protein>
    <submittedName>
        <fullName evidence="2">3-dehydro-L-gulonate 2-dehydrogenase</fullName>
        <ecNumber evidence="2">1.1.1.130</ecNumber>
    </submittedName>
</protein>